<keyword evidence="3" id="KW-1185">Reference proteome</keyword>
<feature type="region of interest" description="Disordered" evidence="1">
    <location>
        <begin position="124"/>
        <end position="145"/>
    </location>
</feature>
<protein>
    <submittedName>
        <fullName evidence="2">Uncharacterized protein</fullName>
    </submittedName>
</protein>
<dbReference type="RefSeq" id="WP_184476427.1">
    <property type="nucleotide sequence ID" value="NZ_JACHOV010000010.1"/>
</dbReference>
<comment type="caution">
    <text evidence="2">The sequence shown here is derived from an EMBL/GenBank/DDBJ whole genome shotgun (WGS) entry which is preliminary data.</text>
</comment>
<organism evidence="2 3">
    <name type="scientific">Rhizorhapis suberifaciens</name>
    <name type="common">corky root of lettuce</name>
    <dbReference type="NCBI Taxonomy" id="13656"/>
    <lineage>
        <taxon>Bacteria</taxon>
        <taxon>Pseudomonadati</taxon>
        <taxon>Pseudomonadota</taxon>
        <taxon>Alphaproteobacteria</taxon>
        <taxon>Sphingomonadales</taxon>
        <taxon>Sphingomonadaceae</taxon>
        <taxon>Rhizorhapis</taxon>
    </lineage>
</organism>
<dbReference type="Proteomes" id="UP000575068">
    <property type="component" value="Unassembled WGS sequence"/>
</dbReference>
<gene>
    <name evidence="2" type="ORF">HNQ99_002710</name>
</gene>
<dbReference type="EMBL" id="JACHOV010000010">
    <property type="protein sequence ID" value="MBB4642385.1"/>
    <property type="molecule type" value="Genomic_DNA"/>
</dbReference>
<evidence type="ECO:0000313" key="2">
    <source>
        <dbReference type="EMBL" id="MBB4642385.1"/>
    </source>
</evidence>
<accession>A0A840HWE0</accession>
<reference evidence="2 3" key="1">
    <citation type="submission" date="2020-08" db="EMBL/GenBank/DDBJ databases">
        <title>Genomic Encyclopedia of Type Strains, Phase IV (KMG-IV): sequencing the most valuable type-strain genomes for metagenomic binning, comparative biology and taxonomic classification.</title>
        <authorList>
            <person name="Goeker M."/>
        </authorList>
    </citation>
    <scope>NUCLEOTIDE SEQUENCE [LARGE SCALE GENOMIC DNA]</scope>
    <source>
        <strain evidence="2 3">DSM 7465</strain>
    </source>
</reference>
<evidence type="ECO:0000313" key="3">
    <source>
        <dbReference type="Proteomes" id="UP000575068"/>
    </source>
</evidence>
<sequence length="194" mass="21262">MIGKFLLGGLGWLREAISALLSVIRQYPWQCAVAALLALLLWQNGTLNGVRKDLLAMTKARDAEQVAHKQTVQNYHDASKRAQEAAVAEKQRVETEHRRMAQHADQNYDSLRAQYRALLLQRTASTNSSGARETGLPVNPGTPGVPESGTSVAWLYISQPDAMKCADLGAYSMAAFKWGEEVAKSSTLPSPPRE</sequence>
<dbReference type="AlphaFoldDB" id="A0A840HWE0"/>
<evidence type="ECO:0000256" key="1">
    <source>
        <dbReference type="SAM" id="MobiDB-lite"/>
    </source>
</evidence>
<proteinExistence type="predicted"/>
<name>A0A840HWE0_9SPHN</name>